<keyword evidence="2" id="KW-1185">Reference proteome</keyword>
<dbReference type="InterPro" id="IPR010106">
    <property type="entry name" value="RpnA"/>
</dbReference>
<dbReference type="Pfam" id="PF12784">
    <property type="entry name" value="PDDEXK_2"/>
    <property type="match status" value="1"/>
</dbReference>
<comment type="caution">
    <text evidence="1">The sequence shown here is derived from an EMBL/GenBank/DDBJ whole genome shotgun (WGS) entry which is preliminary data.</text>
</comment>
<sequence>MNTLYTDDQIFIPIISDYGFKATFGNETNTLFLRKALQALIKTETPIKEVKFDKNTFEGLTQDSRSGVYDLACTDENDNHFIVEMQYGEEPYFVQRMKFYSLHKFNAMVKKGKFDYGTLTKIYCVAILANTILPYKQYHTLANLRNEQGELFDKQMTFVTVELNKFELQEFDCQTDLEKLIYTMKTIHTVTQPIQFPQFWNEEWLKVAIDELDSRKMTPDERASFEILVARNAEAVKAENKKIKDAIVNNKIETIRKMLIRGKLSIEEIAEDNAVTLDFVKNIQQKLNSEK</sequence>
<dbReference type="PANTHER" id="PTHR41317:SF1">
    <property type="entry name" value="PD-(D_E)XK NUCLEASE FAMILY TRANSPOSASE"/>
    <property type="match status" value="1"/>
</dbReference>
<dbReference type="EMBL" id="JAYGIM010000009">
    <property type="protein sequence ID" value="MEA5427458.1"/>
    <property type="molecule type" value="Genomic_DNA"/>
</dbReference>
<protein>
    <submittedName>
        <fullName evidence="1">Rpn family recombination-promoting nuclease/putative transposase</fullName>
    </submittedName>
</protein>
<accession>A0ABU5SJJ5</accession>
<dbReference type="Proteomes" id="UP001302222">
    <property type="component" value="Unassembled WGS sequence"/>
</dbReference>
<name>A0ABU5SJJ5_9BACT</name>
<dbReference type="NCBIfam" id="TIGR01784">
    <property type="entry name" value="T_den_put_tspse"/>
    <property type="match status" value="1"/>
</dbReference>
<proteinExistence type="predicted"/>
<dbReference type="PANTHER" id="PTHR41317">
    <property type="entry name" value="PD-(D_E)XK NUCLEASE FAMILY TRANSPOSASE"/>
    <property type="match status" value="1"/>
</dbReference>
<evidence type="ECO:0000313" key="1">
    <source>
        <dbReference type="EMBL" id="MEA5427458.1"/>
    </source>
</evidence>
<reference evidence="1 2" key="1">
    <citation type="submission" date="2023-12" db="EMBL/GenBank/DDBJ databases">
        <title>Novel species of the genus Arcicella isolated from rivers.</title>
        <authorList>
            <person name="Lu H."/>
        </authorList>
    </citation>
    <scope>NUCLEOTIDE SEQUENCE [LARGE SCALE GENOMIC DNA]</scope>
    <source>
        <strain evidence="1 2">DC25W</strain>
    </source>
</reference>
<dbReference type="RefSeq" id="WP_323258875.1">
    <property type="nucleotide sequence ID" value="NZ_JAYGIM010000009.1"/>
</dbReference>
<organism evidence="1 2">
    <name type="scientific">Arcicella lustrica</name>
    <dbReference type="NCBI Taxonomy" id="2984196"/>
    <lineage>
        <taxon>Bacteria</taxon>
        <taxon>Pseudomonadati</taxon>
        <taxon>Bacteroidota</taxon>
        <taxon>Cytophagia</taxon>
        <taxon>Cytophagales</taxon>
        <taxon>Flectobacillaceae</taxon>
        <taxon>Arcicella</taxon>
    </lineage>
</organism>
<evidence type="ECO:0000313" key="2">
    <source>
        <dbReference type="Proteomes" id="UP001302222"/>
    </source>
</evidence>
<gene>
    <name evidence="1" type="ORF">VB798_12770</name>
</gene>